<dbReference type="Pfam" id="PF16835">
    <property type="entry name" value="SF3A2"/>
    <property type="match status" value="1"/>
</dbReference>
<dbReference type="OrthoDB" id="10250970at2759"/>
<feature type="region of interest" description="Disordered" evidence="9">
    <location>
        <begin position="1"/>
        <end position="22"/>
    </location>
</feature>
<name>A0A9W4TUI8_9ASCO</name>
<keyword evidence="5" id="KW-0863">Zinc-finger</keyword>
<organism evidence="11 12">
    <name type="scientific">Candida verbasci</name>
    <dbReference type="NCBI Taxonomy" id="1227364"/>
    <lineage>
        <taxon>Eukaryota</taxon>
        <taxon>Fungi</taxon>
        <taxon>Dikarya</taxon>
        <taxon>Ascomycota</taxon>
        <taxon>Saccharomycotina</taxon>
        <taxon>Pichiomycetes</taxon>
        <taxon>Debaryomycetaceae</taxon>
        <taxon>Candida/Lodderomyces clade</taxon>
        <taxon>Candida</taxon>
    </lineage>
</organism>
<dbReference type="Gene3D" id="2.60.40.2690">
    <property type="match status" value="1"/>
</dbReference>
<evidence type="ECO:0000256" key="2">
    <source>
        <dbReference type="ARBA" id="ARBA00022664"/>
    </source>
</evidence>
<dbReference type="GO" id="GO:0071004">
    <property type="term" value="C:U2-type prespliceosome"/>
    <property type="evidence" value="ECO:0007669"/>
    <property type="project" value="TreeGrafter"/>
</dbReference>
<dbReference type="Pfam" id="PF12874">
    <property type="entry name" value="zf-met"/>
    <property type="match status" value="1"/>
</dbReference>
<gene>
    <name evidence="11" type="ORF">CANVERA_P1793</name>
</gene>
<proteinExistence type="inferred from homology"/>
<keyword evidence="8" id="KW-0539">Nucleus</keyword>
<dbReference type="InterPro" id="IPR052092">
    <property type="entry name" value="SF3A2"/>
</dbReference>
<dbReference type="GO" id="GO:0008270">
    <property type="term" value="F:zinc ion binding"/>
    <property type="evidence" value="ECO:0007669"/>
    <property type="project" value="UniProtKB-KW"/>
</dbReference>
<dbReference type="EMBL" id="CANTUO010000001">
    <property type="protein sequence ID" value="CAI5757276.1"/>
    <property type="molecule type" value="Genomic_DNA"/>
</dbReference>
<dbReference type="Gene3D" id="3.30.160.60">
    <property type="entry name" value="Classic Zinc Finger"/>
    <property type="match status" value="1"/>
</dbReference>
<dbReference type="SMART" id="SM00451">
    <property type="entry name" value="ZnF_U1"/>
    <property type="match status" value="1"/>
</dbReference>
<reference evidence="11" key="1">
    <citation type="submission" date="2022-12" db="EMBL/GenBank/DDBJ databases">
        <authorList>
            <person name="Brejova B."/>
        </authorList>
    </citation>
    <scope>NUCLEOTIDE SEQUENCE</scope>
</reference>
<dbReference type="InterPro" id="IPR013087">
    <property type="entry name" value="Znf_C2H2_type"/>
</dbReference>
<protein>
    <recommendedName>
        <fullName evidence="10">U1-type domain-containing protein</fullName>
    </recommendedName>
</protein>
<keyword evidence="2" id="KW-0507">mRNA processing</keyword>
<evidence type="ECO:0000256" key="8">
    <source>
        <dbReference type="ARBA" id="ARBA00023242"/>
    </source>
</evidence>
<keyword evidence="3" id="KW-0479">Metal-binding</keyword>
<dbReference type="InterPro" id="IPR036236">
    <property type="entry name" value="Znf_C2H2_sf"/>
</dbReference>
<evidence type="ECO:0000256" key="5">
    <source>
        <dbReference type="ARBA" id="ARBA00022771"/>
    </source>
</evidence>
<dbReference type="PANTHER" id="PTHR23205:SF0">
    <property type="entry name" value="SPLICING FACTOR 3A SUBUNIT 2"/>
    <property type="match status" value="1"/>
</dbReference>
<sequence>MDYSNRFNSKKGAGQIASTEDQNIHTKNRVSELLQSHILDIENDPYVFKNHLGLLECKLCLTTHINEISYISHLSGRKHALNLERRRILDEKYNKNILPNSTTISNIEKRSWNKIGKPQYKITKIRDPDTLQIGILIVVKFPKITVSEPFFRLMSYYELTSKNQNYSKRFIKKFKEGDDEEEQEPNDNQYLIISGEPYENIAIIIPNDKEIEKPNDEFKFNNNYWWYWDNDIKEFYVQILYKN</sequence>
<dbReference type="GO" id="GO:0003676">
    <property type="term" value="F:nucleic acid binding"/>
    <property type="evidence" value="ECO:0007669"/>
    <property type="project" value="InterPro"/>
</dbReference>
<evidence type="ECO:0000256" key="1">
    <source>
        <dbReference type="ARBA" id="ARBA00008995"/>
    </source>
</evidence>
<dbReference type="InterPro" id="IPR031781">
    <property type="entry name" value="SF3A2_dom"/>
</dbReference>
<dbReference type="InterPro" id="IPR003604">
    <property type="entry name" value="Matrin/U1-like-C_Znf_C2H2"/>
</dbReference>
<accession>A0A9W4TUI8</accession>
<dbReference type="GO" id="GO:0000245">
    <property type="term" value="P:spliceosomal complex assembly"/>
    <property type="evidence" value="ECO:0007669"/>
    <property type="project" value="TreeGrafter"/>
</dbReference>
<dbReference type="Proteomes" id="UP001152885">
    <property type="component" value="Unassembled WGS sequence"/>
</dbReference>
<keyword evidence="6" id="KW-0862">Zinc</keyword>
<dbReference type="GO" id="GO:0005686">
    <property type="term" value="C:U2 snRNP"/>
    <property type="evidence" value="ECO:0007669"/>
    <property type="project" value="TreeGrafter"/>
</dbReference>
<feature type="domain" description="U1-type" evidence="10">
    <location>
        <begin position="52"/>
        <end position="86"/>
    </location>
</feature>
<evidence type="ECO:0000313" key="11">
    <source>
        <dbReference type="EMBL" id="CAI5757276.1"/>
    </source>
</evidence>
<keyword evidence="7" id="KW-0508">mRNA splicing</keyword>
<evidence type="ECO:0000256" key="6">
    <source>
        <dbReference type="ARBA" id="ARBA00022833"/>
    </source>
</evidence>
<dbReference type="AlphaFoldDB" id="A0A9W4TUI8"/>
<evidence type="ECO:0000259" key="10">
    <source>
        <dbReference type="SMART" id="SM00451"/>
    </source>
</evidence>
<dbReference type="GO" id="GO:0071013">
    <property type="term" value="C:catalytic step 2 spliceosome"/>
    <property type="evidence" value="ECO:0007669"/>
    <property type="project" value="TreeGrafter"/>
</dbReference>
<evidence type="ECO:0000256" key="7">
    <source>
        <dbReference type="ARBA" id="ARBA00023187"/>
    </source>
</evidence>
<dbReference type="PANTHER" id="PTHR23205">
    <property type="entry name" value="SPLICING FACTOR 3A SUBUNIT 2"/>
    <property type="match status" value="1"/>
</dbReference>
<comment type="similarity">
    <text evidence="1">Belongs to the SF3A2 family.</text>
</comment>
<keyword evidence="12" id="KW-1185">Reference proteome</keyword>
<evidence type="ECO:0000313" key="12">
    <source>
        <dbReference type="Proteomes" id="UP001152885"/>
    </source>
</evidence>
<evidence type="ECO:0000256" key="9">
    <source>
        <dbReference type="SAM" id="MobiDB-lite"/>
    </source>
</evidence>
<comment type="caution">
    <text evidence="11">The sequence shown here is derived from an EMBL/GenBank/DDBJ whole genome shotgun (WGS) entry which is preliminary data.</text>
</comment>
<dbReference type="SUPFAM" id="SSF57667">
    <property type="entry name" value="beta-beta-alpha zinc fingers"/>
    <property type="match status" value="1"/>
</dbReference>
<evidence type="ECO:0000256" key="3">
    <source>
        <dbReference type="ARBA" id="ARBA00022723"/>
    </source>
</evidence>
<keyword evidence="4" id="KW-0747">Spliceosome</keyword>
<evidence type="ECO:0000256" key="4">
    <source>
        <dbReference type="ARBA" id="ARBA00022728"/>
    </source>
</evidence>